<evidence type="ECO:0000313" key="2">
    <source>
        <dbReference type="EMBL" id="MFB9051672.1"/>
    </source>
</evidence>
<comment type="caution">
    <text evidence="2">The sequence shown here is derived from an EMBL/GenBank/DDBJ whole genome shotgun (WGS) entry which is preliminary data.</text>
</comment>
<protein>
    <submittedName>
        <fullName evidence="2">Uncharacterized protein</fullName>
    </submittedName>
</protein>
<dbReference type="Proteomes" id="UP001589605">
    <property type="component" value="Unassembled WGS sequence"/>
</dbReference>
<keyword evidence="3" id="KW-1185">Reference proteome</keyword>
<evidence type="ECO:0000256" key="1">
    <source>
        <dbReference type="SAM" id="Phobius"/>
    </source>
</evidence>
<evidence type="ECO:0000313" key="3">
    <source>
        <dbReference type="Proteomes" id="UP001589605"/>
    </source>
</evidence>
<feature type="transmembrane region" description="Helical" evidence="1">
    <location>
        <begin position="41"/>
        <end position="61"/>
    </location>
</feature>
<dbReference type="EMBL" id="JBHMEZ010000001">
    <property type="protein sequence ID" value="MFB9051672.1"/>
    <property type="molecule type" value="Genomic_DNA"/>
</dbReference>
<keyword evidence="1" id="KW-0472">Membrane</keyword>
<keyword evidence="1" id="KW-0812">Transmembrane</keyword>
<gene>
    <name evidence="2" type="ORF">ACFFVB_01150</name>
</gene>
<name>A0ABV5EWX6_9FLAO</name>
<dbReference type="RefSeq" id="WP_382380312.1">
    <property type="nucleotide sequence ID" value="NZ_JBHMEZ010000001.1"/>
</dbReference>
<reference evidence="2 3" key="1">
    <citation type="submission" date="2024-09" db="EMBL/GenBank/DDBJ databases">
        <authorList>
            <person name="Sun Q."/>
            <person name="Mori K."/>
        </authorList>
    </citation>
    <scope>NUCLEOTIDE SEQUENCE [LARGE SCALE GENOMIC DNA]</scope>
    <source>
        <strain evidence="2 3">CECT 8286</strain>
    </source>
</reference>
<accession>A0ABV5EWX6</accession>
<proteinExistence type="predicted"/>
<keyword evidence="1" id="KW-1133">Transmembrane helix</keyword>
<sequence length="62" mass="7182">MKPNTKKDIGHDKDTEFVKDKENPTRNYIFQKDKITKRTSLFVLILLLILVAAVAMTSIFLE</sequence>
<organism evidence="2 3">
    <name type="scientific">Formosa undariae</name>
    <dbReference type="NCBI Taxonomy" id="1325436"/>
    <lineage>
        <taxon>Bacteria</taxon>
        <taxon>Pseudomonadati</taxon>
        <taxon>Bacteroidota</taxon>
        <taxon>Flavobacteriia</taxon>
        <taxon>Flavobacteriales</taxon>
        <taxon>Flavobacteriaceae</taxon>
        <taxon>Formosa</taxon>
    </lineage>
</organism>